<organism evidence="5 6">
    <name type="scientific">Geochorda subterranea</name>
    <dbReference type="NCBI Taxonomy" id="3109564"/>
    <lineage>
        <taxon>Bacteria</taxon>
        <taxon>Bacillati</taxon>
        <taxon>Bacillota</taxon>
        <taxon>Limnochordia</taxon>
        <taxon>Limnochordales</taxon>
        <taxon>Geochordaceae</taxon>
        <taxon>Geochorda</taxon>
    </lineage>
</organism>
<dbReference type="InterPro" id="IPR002068">
    <property type="entry name" value="A-crystallin/Hsp20_dom"/>
</dbReference>
<dbReference type="Proteomes" id="UP001333102">
    <property type="component" value="Chromosome"/>
</dbReference>
<evidence type="ECO:0000313" key="6">
    <source>
        <dbReference type="Proteomes" id="UP001333102"/>
    </source>
</evidence>
<dbReference type="Pfam" id="PF00011">
    <property type="entry name" value="HSP20"/>
    <property type="match status" value="1"/>
</dbReference>
<reference evidence="6" key="1">
    <citation type="submission" date="2023-12" db="EMBL/GenBank/DDBJ databases">
        <title>Novel isolates from deep terrestrial aquifers shed light on the physiology and ecology of the class Limnochordia.</title>
        <authorList>
            <person name="Karnachuk O.V."/>
            <person name="Lukina A.P."/>
            <person name="Avakyan M.R."/>
            <person name="Kadnikov V."/>
            <person name="Begmatov S."/>
            <person name="Beletsky A.V."/>
            <person name="Mardanov A.V."/>
            <person name="Ravin N.V."/>
        </authorList>
    </citation>
    <scope>NUCLEOTIDE SEQUENCE [LARGE SCALE GENOMIC DNA]</scope>
    <source>
        <strain evidence="6">LN</strain>
    </source>
</reference>
<proteinExistence type="inferred from homology"/>
<evidence type="ECO:0000313" key="5">
    <source>
        <dbReference type="EMBL" id="WRP14755.1"/>
    </source>
</evidence>
<name>A0ABZ1BPL9_9FIRM</name>
<comment type="similarity">
    <text evidence="1 2">Belongs to the small heat shock protein (HSP20) family.</text>
</comment>
<sequence length="115" mass="13315">MSDRWEAAYPPVDLYEEGDEVVVEAELPGVDPDDVRVELTDHHLVIQGEVRRTREHHDGGIYRQERHFGSFVRTVPLPAEVDLDRADATFRGGVLQLRLPRKAGRRRRLPIRREP</sequence>
<dbReference type="InterPro" id="IPR031107">
    <property type="entry name" value="Small_HSP"/>
</dbReference>
<dbReference type="Gene3D" id="2.60.40.790">
    <property type="match status" value="1"/>
</dbReference>
<accession>A0ABZ1BPL9</accession>
<dbReference type="PANTHER" id="PTHR11527">
    <property type="entry name" value="HEAT-SHOCK PROTEIN 20 FAMILY MEMBER"/>
    <property type="match status" value="1"/>
</dbReference>
<dbReference type="CDD" id="cd06464">
    <property type="entry name" value="ACD_sHsps-like"/>
    <property type="match status" value="1"/>
</dbReference>
<dbReference type="SUPFAM" id="SSF49764">
    <property type="entry name" value="HSP20-like chaperones"/>
    <property type="match status" value="1"/>
</dbReference>
<dbReference type="InterPro" id="IPR008978">
    <property type="entry name" value="HSP20-like_chaperone"/>
</dbReference>
<dbReference type="RefSeq" id="WP_324669129.1">
    <property type="nucleotide sequence ID" value="NZ_CP141614.1"/>
</dbReference>
<evidence type="ECO:0000259" key="3">
    <source>
        <dbReference type="PROSITE" id="PS01031"/>
    </source>
</evidence>
<gene>
    <name evidence="5" type="ORF">VLY81_00865</name>
</gene>
<dbReference type="EMBL" id="CP141614">
    <property type="protein sequence ID" value="WRP14755.1"/>
    <property type="molecule type" value="Genomic_DNA"/>
</dbReference>
<keyword evidence="6" id="KW-1185">Reference proteome</keyword>
<evidence type="ECO:0000256" key="1">
    <source>
        <dbReference type="PROSITE-ProRule" id="PRU00285"/>
    </source>
</evidence>
<dbReference type="PROSITE" id="PS51203">
    <property type="entry name" value="CS"/>
    <property type="match status" value="1"/>
</dbReference>
<feature type="domain" description="SHSP" evidence="3">
    <location>
        <begin position="3"/>
        <end position="114"/>
    </location>
</feature>
<evidence type="ECO:0000256" key="2">
    <source>
        <dbReference type="RuleBase" id="RU003616"/>
    </source>
</evidence>
<evidence type="ECO:0000259" key="4">
    <source>
        <dbReference type="PROSITE" id="PS51203"/>
    </source>
</evidence>
<protein>
    <submittedName>
        <fullName evidence="5">Hsp20/alpha crystallin family protein</fullName>
    </submittedName>
</protein>
<dbReference type="PROSITE" id="PS01031">
    <property type="entry name" value="SHSP"/>
    <property type="match status" value="1"/>
</dbReference>
<feature type="domain" description="CS" evidence="4">
    <location>
        <begin position="7"/>
        <end position="115"/>
    </location>
</feature>
<dbReference type="InterPro" id="IPR007052">
    <property type="entry name" value="CS_dom"/>
</dbReference>